<organism evidence="2 4">
    <name type="scientific">Haloarcula marismortui ATCC 33800</name>
    <dbReference type="NCBI Taxonomy" id="662476"/>
    <lineage>
        <taxon>Archaea</taxon>
        <taxon>Methanobacteriati</taxon>
        <taxon>Methanobacteriota</taxon>
        <taxon>Stenosarchaea group</taxon>
        <taxon>Halobacteria</taxon>
        <taxon>Halobacteriales</taxon>
        <taxon>Haloarculaceae</taxon>
        <taxon>Haloarcula</taxon>
    </lineage>
</organism>
<keyword evidence="4" id="KW-1185">Reference proteome</keyword>
<dbReference type="PATRIC" id="fig|662476.7.peg.4329"/>
<gene>
    <name evidence="2" type="ORF">C436_21820</name>
    <name evidence="3" type="ORF">KDQ40_21820</name>
</gene>
<dbReference type="OrthoDB" id="380395at2157"/>
<dbReference type="RefSeq" id="WP_004967096.1">
    <property type="nucleotide sequence ID" value="NZ_AOLR01000080.1"/>
</dbReference>
<proteinExistence type="predicted"/>
<reference evidence="3" key="2">
    <citation type="submission" date="2021-04" db="EMBL/GenBank/DDBJ databases">
        <title>Complete Genome sequence and Methylome Analysis of the Haloarchaeon Haloarcula sinaiiensis.</title>
        <authorList>
            <person name="Fomenkov A."/>
            <person name="DasSarma P."/>
            <person name="DasSarma S."/>
            <person name="Roberts R.J."/>
        </authorList>
    </citation>
    <scope>NUCLEOTIDE SEQUENCE</scope>
    <source>
        <strain evidence="3">ATCC 33800</strain>
        <plasmid evidence="3">pHsi204</plasmid>
    </source>
</reference>
<evidence type="ECO:0000313" key="4">
    <source>
        <dbReference type="Proteomes" id="UP000011659"/>
    </source>
</evidence>
<dbReference type="KEGG" id="hsin:KDQ40_21820"/>
<name>M0JDT5_9EURY</name>
<dbReference type="EMBL" id="CP073371">
    <property type="protein sequence ID" value="QUJ74765.1"/>
    <property type="molecule type" value="Genomic_DNA"/>
</dbReference>
<geneLocation type="plasmid" evidence="3 5">
    <name>pHsi204</name>
</geneLocation>
<evidence type="ECO:0000256" key="1">
    <source>
        <dbReference type="SAM" id="MobiDB-lite"/>
    </source>
</evidence>
<reference evidence="2 4" key="1">
    <citation type="journal article" date="2014" name="PLoS Genet.">
        <title>Phylogenetically driven sequencing of extremely halophilic archaea reveals strategies for static and dynamic osmo-response.</title>
        <authorList>
            <person name="Becker E.A."/>
            <person name="Seitzer P.M."/>
            <person name="Tritt A."/>
            <person name="Larsen D."/>
            <person name="Krusor M."/>
            <person name="Yao A.I."/>
            <person name="Wu D."/>
            <person name="Madern D."/>
            <person name="Eisen J.A."/>
            <person name="Darling A.E."/>
            <person name="Facciotti M.T."/>
        </authorList>
    </citation>
    <scope>NUCLEOTIDE SEQUENCE [LARGE SCALE GENOMIC DNA]</scope>
    <source>
        <strain evidence="2 4">ATCC 33800</strain>
    </source>
</reference>
<sequence length="108" mass="11772">MSVTCTRATSDESTARTVTPGRTANDKAAREAIILSDPTDIGYAVVLPPVMRDTQTAMNAIAAETPFVAYRRQADKPTAYNSVESFLQEHPEGGTLRPILERHFEYGG</sequence>
<protein>
    <submittedName>
        <fullName evidence="2">Uncharacterized protein</fullName>
    </submittedName>
</protein>
<accession>M0JDT5</accession>
<feature type="region of interest" description="Disordered" evidence="1">
    <location>
        <begin position="1"/>
        <end position="24"/>
    </location>
</feature>
<evidence type="ECO:0000313" key="5">
    <source>
        <dbReference type="Proteomes" id="UP000682967"/>
    </source>
</evidence>
<dbReference type="GeneID" id="64825654"/>
<dbReference type="AlphaFoldDB" id="M0JDT5"/>
<dbReference type="EMBL" id="AOLR01000080">
    <property type="protein sequence ID" value="EMA06179.1"/>
    <property type="molecule type" value="Genomic_DNA"/>
</dbReference>
<keyword evidence="3" id="KW-0614">Plasmid</keyword>
<evidence type="ECO:0000313" key="3">
    <source>
        <dbReference type="EMBL" id="QUJ74765.1"/>
    </source>
</evidence>
<dbReference type="Proteomes" id="UP000682967">
    <property type="component" value="Plasmid pHsi204"/>
</dbReference>
<dbReference type="Proteomes" id="UP000011659">
    <property type="component" value="Unassembled WGS sequence"/>
</dbReference>
<evidence type="ECO:0000313" key="2">
    <source>
        <dbReference type="EMBL" id="EMA06179.1"/>
    </source>
</evidence>